<proteinExistence type="predicted"/>
<feature type="signal peptide" evidence="1">
    <location>
        <begin position="1"/>
        <end position="19"/>
    </location>
</feature>
<sequence length="296" mass="32055">MPSLSALLCILPFLSFVSTQAPPSSKSEWASNGVGAVVKVPNGGLNSIPYSAYTKTKWTWGKLPQHCYNAAMGGRCNVYDVEAYDIQYTDCSEVNVMCRCSNAQVSIDQLANDFGRVPVKARQWANYVSAWSAPSCSAASNDQKIDIYGDCNDQVGVYFHEVAHSLDGPLLAGIGAPHAWSYGQEWQDLVALDTCVADNYARASYAESWAQVAVMAAYHANVQDIFTVSPSVGCIVNQVSKVIEQIVDTPIFRRVAGQTCDRWWPKDPTVCMGPEAEAAGACIGITSTRAGRRFVA</sequence>
<evidence type="ECO:0000313" key="2">
    <source>
        <dbReference type="EMBL" id="RPA75844.1"/>
    </source>
</evidence>
<evidence type="ECO:0008006" key="4">
    <source>
        <dbReference type="Google" id="ProtNLM"/>
    </source>
</evidence>
<gene>
    <name evidence="2" type="ORF">BJ508DRAFT_243029</name>
</gene>
<dbReference type="AlphaFoldDB" id="A0A3N4I1S8"/>
<accession>A0A3N4I1S8</accession>
<name>A0A3N4I1S8_ASCIM</name>
<keyword evidence="1" id="KW-0732">Signal</keyword>
<feature type="chain" id="PRO_5018211868" description="Lysine-specific metallo-endopeptidase domain-containing protein" evidence="1">
    <location>
        <begin position="20"/>
        <end position="296"/>
    </location>
</feature>
<reference evidence="2 3" key="1">
    <citation type="journal article" date="2018" name="Nat. Ecol. Evol.">
        <title>Pezizomycetes genomes reveal the molecular basis of ectomycorrhizal truffle lifestyle.</title>
        <authorList>
            <person name="Murat C."/>
            <person name="Payen T."/>
            <person name="Noel B."/>
            <person name="Kuo A."/>
            <person name="Morin E."/>
            <person name="Chen J."/>
            <person name="Kohler A."/>
            <person name="Krizsan K."/>
            <person name="Balestrini R."/>
            <person name="Da Silva C."/>
            <person name="Montanini B."/>
            <person name="Hainaut M."/>
            <person name="Levati E."/>
            <person name="Barry K.W."/>
            <person name="Belfiori B."/>
            <person name="Cichocki N."/>
            <person name="Clum A."/>
            <person name="Dockter R.B."/>
            <person name="Fauchery L."/>
            <person name="Guy J."/>
            <person name="Iotti M."/>
            <person name="Le Tacon F."/>
            <person name="Lindquist E.A."/>
            <person name="Lipzen A."/>
            <person name="Malagnac F."/>
            <person name="Mello A."/>
            <person name="Molinier V."/>
            <person name="Miyauchi S."/>
            <person name="Poulain J."/>
            <person name="Riccioni C."/>
            <person name="Rubini A."/>
            <person name="Sitrit Y."/>
            <person name="Splivallo R."/>
            <person name="Traeger S."/>
            <person name="Wang M."/>
            <person name="Zifcakova L."/>
            <person name="Wipf D."/>
            <person name="Zambonelli A."/>
            <person name="Paolocci F."/>
            <person name="Nowrousian M."/>
            <person name="Ottonello S."/>
            <person name="Baldrian P."/>
            <person name="Spatafora J.W."/>
            <person name="Henrissat B."/>
            <person name="Nagy L.G."/>
            <person name="Aury J.M."/>
            <person name="Wincker P."/>
            <person name="Grigoriev I.V."/>
            <person name="Bonfante P."/>
            <person name="Martin F.M."/>
        </authorList>
    </citation>
    <scope>NUCLEOTIDE SEQUENCE [LARGE SCALE GENOMIC DNA]</scope>
    <source>
        <strain evidence="2 3">RN42</strain>
    </source>
</reference>
<organism evidence="2 3">
    <name type="scientific">Ascobolus immersus RN42</name>
    <dbReference type="NCBI Taxonomy" id="1160509"/>
    <lineage>
        <taxon>Eukaryota</taxon>
        <taxon>Fungi</taxon>
        <taxon>Dikarya</taxon>
        <taxon>Ascomycota</taxon>
        <taxon>Pezizomycotina</taxon>
        <taxon>Pezizomycetes</taxon>
        <taxon>Pezizales</taxon>
        <taxon>Ascobolaceae</taxon>
        <taxon>Ascobolus</taxon>
    </lineage>
</organism>
<dbReference type="SUPFAM" id="SSF55486">
    <property type="entry name" value="Metalloproteases ('zincins'), catalytic domain"/>
    <property type="match status" value="1"/>
</dbReference>
<dbReference type="OrthoDB" id="2142213at2759"/>
<evidence type="ECO:0000313" key="3">
    <source>
        <dbReference type="Proteomes" id="UP000275078"/>
    </source>
</evidence>
<evidence type="ECO:0000256" key="1">
    <source>
        <dbReference type="SAM" id="SignalP"/>
    </source>
</evidence>
<dbReference type="Proteomes" id="UP000275078">
    <property type="component" value="Unassembled WGS sequence"/>
</dbReference>
<dbReference type="EMBL" id="ML119756">
    <property type="protein sequence ID" value="RPA75844.1"/>
    <property type="molecule type" value="Genomic_DNA"/>
</dbReference>
<protein>
    <recommendedName>
        <fullName evidence="4">Lysine-specific metallo-endopeptidase domain-containing protein</fullName>
    </recommendedName>
</protein>
<keyword evidence="3" id="KW-1185">Reference proteome</keyword>